<proteinExistence type="predicted"/>
<dbReference type="RefSeq" id="WP_194694891.1">
    <property type="nucleotide sequence ID" value="NZ_JADKPO010000003.1"/>
</dbReference>
<sequence>MTISKTSDRSTYGHIHQTLDEAERARQAQLNQLPDFTGDLVLEAHRSSSERILLRPRTSAL</sequence>
<gene>
    <name evidence="1" type="ORF">ISU10_02995</name>
</gene>
<evidence type="ECO:0000313" key="2">
    <source>
        <dbReference type="Proteomes" id="UP000660668"/>
    </source>
</evidence>
<protein>
    <submittedName>
        <fullName evidence="1">Uncharacterized protein</fullName>
    </submittedName>
</protein>
<comment type="caution">
    <text evidence="1">The sequence shown here is derived from an EMBL/GenBank/DDBJ whole genome shotgun (WGS) entry which is preliminary data.</text>
</comment>
<reference evidence="1" key="1">
    <citation type="submission" date="2020-11" db="EMBL/GenBank/DDBJ databases">
        <title>Nocardioides cynanchi sp. nov., isolated from soil of rhizosphere of Cynanchum wilfordii.</title>
        <authorList>
            <person name="Lee J.-S."/>
            <person name="Suh M.K."/>
            <person name="Kim J.-S."/>
        </authorList>
    </citation>
    <scope>NUCLEOTIDE SEQUENCE</scope>
    <source>
        <strain evidence="1">KCTC 19276</strain>
    </source>
</reference>
<evidence type="ECO:0000313" key="1">
    <source>
        <dbReference type="EMBL" id="MBF4766731.1"/>
    </source>
</evidence>
<dbReference type="AlphaFoldDB" id="A0A930VLC1"/>
<dbReference type="EMBL" id="JADKPO010000003">
    <property type="protein sequence ID" value="MBF4766731.1"/>
    <property type="molecule type" value="Genomic_DNA"/>
</dbReference>
<accession>A0A930VLC1</accession>
<organism evidence="1 2">
    <name type="scientific">Nocardioides agariphilus</name>
    <dbReference type="NCBI Taxonomy" id="433664"/>
    <lineage>
        <taxon>Bacteria</taxon>
        <taxon>Bacillati</taxon>
        <taxon>Actinomycetota</taxon>
        <taxon>Actinomycetes</taxon>
        <taxon>Propionibacteriales</taxon>
        <taxon>Nocardioidaceae</taxon>
        <taxon>Nocardioides</taxon>
    </lineage>
</organism>
<name>A0A930VLC1_9ACTN</name>
<keyword evidence="2" id="KW-1185">Reference proteome</keyword>
<dbReference type="Proteomes" id="UP000660668">
    <property type="component" value="Unassembled WGS sequence"/>
</dbReference>